<keyword evidence="2" id="KW-1185">Reference proteome</keyword>
<comment type="caution">
    <text evidence="1">The sequence shown here is derived from an EMBL/GenBank/DDBJ whole genome shotgun (WGS) entry which is preliminary data.</text>
</comment>
<dbReference type="InterPro" id="IPR029063">
    <property type="entry name" value="SAM-dependent_MTases_sf"/>
</dbReference>
<gene>
    <name evidence="1" type="ORF">H7965_24740</name>
</gene>
<dbReference type="SUPFAM" id="SSF53335">
    <property type="entry name" value="S-adenosyl-L-methionine-dependent methyltransferases"/>
    <property type="match status" value="1"/>
</dbReference>
<name>A0A9X0R4N1_9PROT</name>
<dbReference type="Gene3D" id="3.40.50.150">
    <property type="entry name" value="Vaccinia Virus protein VP39"/>
    <property type="match status" value="1"/>
</dbReference>
<dbReference type="EMBL" id="JACOMF010000058">
    <property type="protein sequence ID" value="MBC4018487.1"/>
    <property type="molecule type" value="Genomic_DNA"/>
</dbReference>
<evidence type="ECO:0000313" key="1">
    <source>
        <dbReference type="EMBL" id="MBC4018487.1"/>
    </source>
</evidence>
<dbReference type="InterPro" id="IPR016461">
    <property type="entry name" value="COMT-like"/>
</dbReference>
<dbReference type="GO" id="GO:0008168">
    <property type="term" value="F:methyltransferase activity"/>
    <property type="evidence" value="ECO:0007669"/>
    <property type="project" value="InterPro"/>
</dbReference>
<dbReference type="PROSITE" id="PS51683">
    <property type="entry name" value="SAM_OMT_II"/>
    <property type="match status" value="1"/>
</dbReference>
<feature type="non-terminal residue" evidence="1">
    <location>
        <position position="1"/>
    </location>
</feature>
<accession>A0A9X0R4N1</accession>
<protein>
    <recommendedName>
        <fullName evidence="3">Methyltransferase</fullName>
    </recommendedName>
</protein>
<sequence>NMLVRTGGRERTKGEWRALLASVGLRITRLLPTGMTVGLIEAEFA</sequence>
<organism evidence="1 2">
    <name type="scientific">Siccirubricoccus deserti</name>
    <dbReference type="NCBI Taxonomy" id="2013562"/>
    <lineage>
        <taxon>Bacteria</taxon>
        <taxon>Pseudomonadati</taxon>
        <taxon>Pseudomonadota</taxon>
        <taxon>Alphaproteobacteria</taxon>
        <taxon>Acetobacterales</taxon>
        <taxon>Roseomonadaceae</taxon>
        <taxon>Siccirubricoccus</taxon>
    </lineage>
</organism>
<evidence type="ECO:0008006" key="3">
    <source>
        <dbReference type="Google" id="ProtNLM"/>
    </source>
</evidence>
<proteinExistence type="predicted"/>
<reference evidence="1" key="1">
    <citation type="submission" date="2020-08" db="EMBL/GenBank/DDBJ databases">
        <authorList>
            <person name="Hu Y."/>
            <person name="Nguyen S.V."/>
            <person name="Li F."/>
            <person name="Fanning S."/>
        </authorList>
    </citation>
    <scope>NUCLEOTIDE SEQUENCE</scope>
    <source>
        <strain evidence="1">SYSU D8009</strain>
    </source>
</reference>
<dbReference type="Proteomes" id="UP000600101">
    <property type="component" value="Unassembled WGS sequence"/>
</dbReference>
<evidence type="ECO:0000313" key="2">
    <source>
        <dbReference type="Proteomes" id="UP000600101"/>
    </source>
</evidence>
<dbReference type="AlphaFoldDB" id="A0A9X0R4N1"/>